<reference evidence="1" key="2">
    <citation type="submission" date="2022-06" db="UniProtKB">
        <authorList>
            <consortium name="EnsemblMetazoa"/>
        </authorList>
    </citation>
    <scope>IDENTIFICATION</scope>
    <source>
        <strain evidence="1">PS312</strain>
    </source>
</reference>
<evidence type="ECO:0000313" key="1">
    <source>
        <dbReference type="EnsemblMetazoa" id="PPA35637.1"/>
    </source>
</evidence>
<gene>
    <name evidence="1" type="primary">WBGene00274006</name>
</gene>
<protein>
    <submittedName>
        <fullName evidence="1">Uncharacterized protein</fullName>
    </submittedName>
</protein>
<accession>A0A8R1YQ11</accession>
<dbReference type="EnsemblMetazoa" id="PPA35637.1">
    <property type="protein sequence ID" value="PPA35637.1"/>
    <property type="gene ID" value="WBGene00274006"/>
</dbReference>
<evidence type="ECO:0000313" key="2">
    <source>
        <dbReference type="Proteomes" id="UP000005239"/>
    </source>
</evidence>
<proteinExistence type="predicted"/>
<keyword evidence="2" id="KW-1185">Reference proteome</keyword>
<dbReference type="AlphaFoldDB" id="A0A2A6BME8"/>
<dbReference type="SUPFAM" id="SSF110849">
    <property type="entry name" value="ParB/Sulfiredoxin"/>
    <property type="match status" value="1"/>
</dbReference>
<reference evidence="2" key="1">
    <citation type="journal article" date="2008" name="Nat. Genet.">
        <title>The Pristionchus pacificus genome provides a unique perspective on nematode lifestyle and parasitism.</title>
        <authorList>
            <person name="Dieterich C."/>
            <person name="Clifton S.W."/>
            <person name="Schuster L.N."/>
            <person name="Chinwalla A."/>
            <person name="Delehaunty K."/>
            <person name="Dinkelacker I."/>
            <person name="Fulton L."/>
            <person name="Fulton R."/>
            <person name="Godfrey J."/>
            <person name="Minx P."/>
            <person name="Mitreva M."/>
            <person name="Roeseler W."/>
            <person name="Tian H."/>
            <person name="Witte H."/>
            <person name="Yang S.P."/>
            <person name="Wilson R.K."/>
            <person name="Sommer R.J."/>
        </authorList>
    </citation>
    <scope>NUCLEOTIDE SEQUENCE [LARGE SCALE GENOMIC DNA]</scope>
    <source>
        <strain evidence="2">PS312</strain>
    </source>
</reference>
<organism evidence="1 2">
    <name type="scientific">Pristionchus pacificus</name>
    <name type="common">Parasitic nematode worm</name>
    <dbReference type="NCBI Taxonomy" id="54126"/>
    <lineage>
        <taxon>Eukaryota</taxon>
        <taxon>Metazoa</taxon>
        <taxon>Ecdysozoa</taxon>
        <taxon>Nematoda</taxon>
        <taxon>Chromadorea</taxon>
        <taxon>Rhabditida</taxon>
        <taxon>Rhabditina</taxon>
        <taxon>Diplogasteromorpha</taxon>
        <taxon>Diplogasteroidea</taxon>
        <taxon>Neodiplogasteridae</taxon>
        <taxon>Pristionchus</taxon>
    </lineage>
</organism>
<accession>A0A2A6BME8</accession>
<dbReference type="InterPro" id="IPR036086">
    <property type="entry name" value="ParB/Sulfiredoxin_sf"/>
</dbReference>
<sequence>MFMQSDDRSIKDYINECLPDEADKPGIFSDPADETHRCANRRHLSTSSKKRKIDSVTVREIVTLPALPDYVVVMRNKLKSECESIPIAELVPGNIKREIDDKQAEFFLDLLRQRKYDFTKVLPIVEVKGDKYSVIDGCNRVRALSMFFDETNQPLVDRSVKCKVFTLLTDLEKIVVTSEENISSRSKPLSTLQTASFMRNIIGDDLSATQRNSITMTTIEKYAKAASSICLLNAVVILVKMPLELFMILSRMIRKFNEGLIKVDDSSLKKHTAYFIYDSRDFHNSRFFTMALSSYKKAPIMTKEIIESMEQGNLTVINAYEELSKTERSLHEMCRKKTNELLKSDTEIASDLFPNAPDALNQLKKCIDYNDRSFRNSETCNSDYEGVILLCFVNVNPPIGHDLITFMTYEDKDEFDNEHCHAIGGIHRGTGEMMNTYSIWQESERRSIRLRKGNVHSPQTFDRLASGSKIIMLKTIDKSAVLIDVSGFSLFILE</sequence>
<name>A0A2A6BME8_PRIPA</name>
<dbReference type="Proteomes" id="UP000005239">
    <property type="component" value="Unassembled WGS sequence"/>
</dbReference>